<gene>
    <name evidence="6" type="ORF">ACHAW5_004532</name>
</gene>
<dbReference type="InterPro" id="IPR022755">
    <property type="entry name" value="Znf_C2H2_jaz"/>
</dbReference>
<dbReference type="Proteomes" id="UP001530315">
    <property type="component" value="Unassembled WGS sequence"/>
</dbReference>
<dbReference type="PROSITE" id="PS00028">
    <property type="entry name" value="ZINC_FINGER_C2H2_1"/>
    <property type="match status" value="1"/>
</dbReference>
<evidence type="ECO:0000256" key="2">
    <source>
        <dbReference type="ARBA" id="ARBA00022771"/>
    </source>
</evidence>
<evidence type="ECO:0000256" key="4">
    <source>
        <dbReference type="SAM" id="MobiDB-lite"/>
    </source>
</evidence>
<dbReference type="Pfam" id="PF12171">
    <property type="entry name" value="zf-C2H2_jaz"/>
    <property type="match status" value="1"/>
</dbReference>
<feature type="compositionally biased region" description="Acidic residues" evidence="4">
    <location>
        <begin position="140"/>
        <end position="160"/>
    </location>
</feature>
<proteinExistence type="predicted"/>
<evidence type="ECO:0000313" key="7">
    <source>
        <dbReference type="Proteomes" id="UP001530315"/>
    </source>
</evidence>
<feature type="region of interest" description="Disordered" evidence="4">
    <location>
        <begin position="210"/>
        <end position="247"/>
    </location>
</feature>
<feature type="compositionally biased region" description="Basic and acidic residues" evidence="4">
    <location>
        <begin position="172"/>
        <end position="185"/>
    </location>
</feature>
<evidence type="ECO:0000259" key="5">
    <source>
        <dbReference type="PROSITE" id="PS00028"/>
    </source>
</evidence>
<dbReference type="InterPro" id="IPR003604">
    <property type="entry name" value="Matrin/U1-like-C_Znf_C2H2"/>
</dbReference>
<organism evidence="6 7">
    <name type="scientific">Stephanodiscus triporus</name>
    <dbReference type="NCBI Taxonomy" id="2934178"/>
    <lineage>
        <taxon>Eukaryota</taxon>
        <taxon>Sar</taxon>
        <taxon>Stramenopiles</taxon>
        <taxon>Ochrophyta</taxon>
        <taxon>Bacillariophyta</taxon>
        <taxon>Coscinodiscophyceae</taxon>
        <taxon>Thalassiosirophycidae</taxon>
        <taxon>Stephanodiscales</taxon>
        <taxon>Stephanodiscaceae</taxon>
        <taxon>Stephanodiscus</taxon>
    </lineage>
</organism>
<dbReference type="SMART" id="SM00451">
    <property type="entry name" value="ZnF_U1"/>
    <property type="match status" value="2"/>
</dbReference>
<keyword evidence="7" id="KW-1185">Reference proteome</keyword>
<feature type="region of interest" description="Disordered" evidence="4">
    <location>
        <begin position="348"/>
        <end position="381"/>
    </location>
</feature>
<accession>A0ABD3P3J2</accession>
<dbReference type="Gene3D" id="3.30.160.60">
    <property type="entry name" value="Classic Zinc Finger"/>
    <property type="match status" value="1"/>
</dbReference>
<dbReference type="AlphaFoldDB" id="A0ABD3P3J2"/>
<feature type="compositionally biased region" description="Polar residues" evidence="4">
    <location>
        <begin position="235"/>
        <end position="247"/>
    </location>
</feature>
<dbReference type="EMBL" id="JALLAZ020001038">
    <property type="protein sequence ID" value="KAL3782013.1"/>
    <property type="molecule type" value="Genomic_DNA"/>
</dbReference>
<keyword evidence="3" id="KW-0862">Zinc</keyword>
<dbReference type="GO" id="GO:0008270">
    <property type="term" value="F:zinc ion binding"/>
    <property type="evidence" value="ECO:0007669"/>
    <property type="project" value="UniProtKB-KW"/>
</dbReference>
<feature type="domain" description="C2H2-type" evidence="5">
    <location>
        <begin position="310"/>
        <end position="332"/>
    </location>
</feature>
<dbReference type="SUPFAM" id="SSF57667">
    <property type="entry name" value="beta-beta-alpha zinc fingers"/>
    <property type="match status" value="1"/>
</dbReference>
<keyword evidence="1" id="KW-0479">Metal-binding</keyword>
<evidence type="ECO:0000256" key="1">
    <source>
        <dbReference type="ARBA" id="ARBA00022723"/>
    </source>
</evidence>
<dbReference type="InterPro" id="IPR036236">
    <property type="entry name" value="Znf_C2H2_sf"/>
</dbReference>
<protein>
    <recommendedName>
        <fullName evidence="5">C2H2-type domain-containing protein</fullName>
    </recommendedName>
</protein>
<feature type="region of interest" description="Disordered" evidence="4">
    <location>
        <begin position="140"/>
        <end position="185"/>
    </location>
</feature>
<evidence type="ECO:0000256" key="3">
    <source>
        <dbReference type="ARBA" id="ARBA00022833"/>
    </source>
</evidence>
<keyword evidence="2" id="KW-0863">Zinc-finger</keyword>
<reference evidence="6 7" key="1">
    <citation type="submission" date="2024-10" db="EMBL/GenBank/DDBJ databases">
        <title>Updated reference genomes for cyclostephanoid diatoms.</title>
        <authorList>
            <person name="Roberts W.R."/>
            <person name="Alverson A.J."/>
        </authorList>
    </citation>
    <scope>NUCLEOTIDE SEQUENCE [LARGE SCALE GENOMIC DNA]</scope>
    <source>
        <strain evidence="6 7">AJA276-08</strain>
    </source>
</reference>
<comment type="caution">
    <text evidence="6">The sequence shown here is derived from an EMBL/GenBank/DDBJ whole genome shotgun (WGS) entry which is preliminary data.</text>
</comment>
<name>A0ABD3P3J2_9STRA</name>
<evidence type="ECO:0000313" key="6">
    <source>
        <dbReference type="EMBL" id="KAL3782013.1"/>
    </source>
</evidence>
<dbReference type="InterPro" id="IPR013087">
    <property type="entry name" value="Znf_C2H2_type"/>
</dbReference>
<sequence>MGENNRGRSLKDDILSCLRGSAPAAVTRKEIQKQMNSSFNHTLTSDALSKKEIKHALKRLVKAGGVIKSGKEYSLISESEGRIKTNVEDIDVGDASDTLYVPIAQRMRKMPRRVNDDAEVHKWESNKTDLDEEIRRLEEDLAADTSESDDENDDDDENGEQIENGVESNKMAIHENDDSKRNYSQHDTDRIEYSDGIICLSNLDNARIEPLPQNALPQNKRRQLKGVDSKKRTRLNSSNQPEQQHTISGGLKHAVQDLLQNYVRPSQLDRPPFYCRLCQHQSKSQSEFDSHRASVFHKVAVTEEKKSTYCKLCRKQLTSVIQMEEHLKSRPHRDRMNFVKGKQRGLVGANTSVGRDGGRGGEGFQEQRVGAKSDQSGRQWC</sequence>